<evidence type="ECO:0008006" key="4">
    <source>
        <dbReference type="Google" id="ProtNLM"/>
    </source>
</evidence>
<organism evidence="2 3">
    <name type="scientific">Saccharobesus litoralis</name>
    <dbReference type="NCBI Taxonomy" id="2172099"/>
    <lineage>
        <taxon>Bacteria</taxon>
        <taxon>Pseudomonadati</taxon>
        <taxon>Pseudomonadota</taxon>
        <taxon>Gammaproteobacteria</taxon>
        <taxon>Alteromonadales</taxon>
        <taxon>Alteromonadaceae</taxon>
        <taxon>Saccharobesus</taxon>
    </lineage>
</organism>
<dbReference type="InterPro" id="IPR011990">
    <property type="entry name" value="TPR-like_helical_dom_sf"/>
</dbReference>
<protein>
    <recommendedName>
        <fullName evidence="4">Tetratricopeptide repeat-containing protein</fullName>
    </recommendedName>
</protein>
<keyword evidence="1" id="KW-0732">Signal</keyword>
<dbReference type="PROSITE" id="PS51257">
    <property type="entry name" value="PROKAR_LIPOPROTEIN"/>
    <property type="match status" value="1"/>
</dbReference>
<keyword evidence="3" id="KW-1185">Reference proteome</keyword>
<dbReference type="Gene3D" id="1.25.40.10">
    <property type="entry name" value="Tetratricopeptide repeat domain"/>
    <property type="match status" value="1"/>
</dbReference>
<dbReference type="Proteomes" id="UP000244441">
    <property type="component" value="Chromosome"/>
</dbReference>
<name>A0A2S0VVV5_9ALTE</name>
<sequence length="100" mass="11280">MKQVILAIAALMLVACAANGGLGNAQKLFNKGDYQSAILKIDRILDKYEYPEETKAQIYLMKAQSYEKLGQMENARSVYRYIEQNFKSSSAYTAAIEKLM</sequence>
<dbReference type="AlphaFoldDB" id="A0A2S0VVV5"/>
<dbReference type="KEGG" id="cate:C2869_18840"/>
<dbReference type="EMBL" id="CP026604">
    <property type="protein sequence ID" value="AWB68338.1"/>
    <property type="molecule type" value="Genomic_DNA"/>
</dbReference>
<gene>
    <name evidence="2" type="ORF">C2869_18840</name>
</gene>
<proteinExistence type="predicted"/>
<evidence type="ECO:0000256" key="1">
    <source>
        <dbReference type="SAM" id="SignalP"/>
    </source>
</evidence>
<dbReference type="RefSeq" id="WP_108604400.1">
    <property type="nucleotide sequence ID" value="NZ_CP026604.1"/>
</dbReference>
<feature type="signal peptide" evidence="1">
    <location>
        <begin position="1"/>
        <end position="17"/>
    </location>
</feature>
<evidence type="ECO:0000313" key="2">
    <source>
        <dbReference type="EMBL" id="AWB68338.1"/>
    </source>
</evidence>
<evidence type="ECO:0000313" key="3">
    <source>
        <dbReference type="Proteomes" id="UP000244441"/>
    </source>
</evidence>
<dbReference type="SUPFAM" id="SSF48452">
    <property type="entry name" value="TPR-like"/>
    <property type="match status" value="1"/>
</dbReference>
<feature type="chain" id="PRO_5015423912" description="Tetratricopeptide repeat-containing protein" evidence="1">
    <location>
        <begin position="18"/>
        <end position="100"/>
    </location>
</feature>
<reference evidence="2 3" key="1">
    <citation type="submission" date="2018-01" db="EMBL/GenBank/DDBJ databases">
        <title>Genome sequence of a Cantenovulum-like bacteria.</title>
        <authorList>
            <person name="Tan W.R."/>
            <person name="Lau N.-S."/>
            <person name="Go F."/>
            <person name="Amirul A.-A.A."/>
        </authorList>
    </citation>
    <scope>NUCLEOTIDE SEQUENCE [LARGE SCALE GENOMIC DNA]</scope>
    <source>
        <strain evidence="2 3">CCB-QB4</strain>
    </source>
</reference>
<accession>A0A2S0VVV5</accession>